<feature type="region of interest" description="Disordered" evidence="1">
    <location>
        <begin position="18"/>
        <end position="39"/>
    </location>
</feature>
<reference evidence="2 3" key="1">
    <citation type="journal article" date="2021" name="Hortic Res">
        <title>Chromosome-scale assembly of the Dendrobium chrysotoxum genome enhances the understanding of orchid evolution.</title>
        <authorList>
            <person name="Zhang Y."/>
            <person name="Zhang G.Q."/>
            <person name="Zhang D."/>
            <person name="Liu X.D."/>
            <person name="Xu X.Y."/>
            <person name="Sun W.H."/>
            <person name="Yu X."/>
            <person name="Zhu X."/>
            <person name="Wang Z.W."/>
            <person name="Zhao X."/>
            <person name="Zhong W.Y."/>
            <person name="Chen H."/>
            <person name="Yin W.L."/>
            <person name="Huang T."/>
            <person name="Niu S.C."/>
            <person name="Liu Z.J."/>
        </authorList>
    </citation>
    <scope>NUCLEOTIDE SEQUENCE [LARGE SCALE GENOMIC DNA]</scope>
    <source>
        <strain evidence="2">Lindl</strain>
    </source>
</reference>
<proteinExistence type="predicted"/>
<sequence length="98" mass="9750">MKVDDFFEIGVGFVAFRGVGEGSDGGAAEPGDGGDEDDTVDYAALDISDEAIGDDEEAGGGEPECGALHTAVEAEEIVGDGGAGDEGKGAVWKGLDRG</sequence>
<name>A0AAV7FYR5_DENCH</name>
<dbReference type="EMBL" id="JAGFBR010000015">
    <property type="protein sequence ID" value="KAH0454905.1"/>
    <property type="molecule type" value="Genomic_DNA"/>
</dbReference>
<dbReference type="Proteomes" id="UP000775213">
    <property type="component" value="Unassembled WGS sequence"/>
</dbReference>
<feature type="region of interest" description="Disordered" evidence="1">
    <location>
        <begin position="76"/>
        <end position="98"/>
    </location>
</feature>
<dbReference type="AlphaFoldDB" id="A0AAV7FYR5"/>
<evidence type="ECO:0000256" key="1">
    <source>
        <dbReference type="SAM" id="MobiDB-lite"/>
    </source>
</evidence>
<protein>
    <submittedName>
        <fullName evidence="2">Uncharacterized protein</fullName>
    </submittedName>
</protein>
<evidence type="ECO:0000313" key="2">
    <source>
        <dbReference type="EMBL" id="KAH0454905.1"/>
    </source>
</evidence>
<comment type="caution">
    <text evidence="2">The sequence shown here is derived from an EMBL/GenBank/DDBJ whole genome shotgun (WGS) entry which is preliminary data.</text>
</comment>
<evidence type="ECO:0000313" key="3">
    <source>
        <dbReference type="Proteomes" id="UP000775213"/>
    </source>
</evidence>
<keyword evidence="3" id="KW-1185">Reference proteome</keyword>
<organism evidence="2 3">
    <name type="scientific">Dendrobium chrysotoxum</name>
    <name type="common">Orchid</name>
    <dbReference type="NCBI Taxonomy" id="161865"/>
    <lineage>
        <taxon>Eukaryota</taxon>
        <taxon>Viridiplantae</taxon>
        <taxon>Streptophyta</taxon>
        <taxon>Embryophyta</taxon>
        <taxon>Tracheophyta</taxon>
        <taxon>Spermatophyta</taxon>
        <taxon>Magnoliopsida</taxon>
        <taxon>Liliopsida</taxon>
        <taxon>Asparagales</taxon>
        <taxon>Orchidaceae</taxon>
        <taxon>Epidendroideae</taxon>
        <taxon>Malaxideae</taxon>
        <taxon>Dendrobiinae</taxon>
        <taxon>Dendrobium</taxon>
    </lineage>
</organism>
<gene>
    <name evidence="2" type="ORF">IEQ34_016829</name>
</gene>
<accession>A0AAV7FYR5</accession>